<accession>A0A0G4J935</accession>
<name>A0A0G4J935_PLABS</name>
<reference evidence="4 6" key="2">
    <citation type="submission" date="2018-03" db="EMBL/GenBank/DDBJ databases">
        <authorList>
            <person name="Fogelqvist J."/>
        </authorList>
    </citation>
    <scope>NUCLEOTIDE SEQUENCE [LARGE SCALE GENOMIC DNA]</scope>
</reference>
<keyword evidence="2" id="KW-0732">Signal</keyword>
<feature type="compositionally biased region" description="Basic and acidic residues" evidence="1">
    <location>
        <begin position="41"/>
        <end position="51"/>
    </location>
</feature>
<keyword evidence="4" id="KW-0496">Mitochondrion</keyword>
<geneLocation type="mitochondrion" evidence="4"/>
<evidence type="ECO:0000313" key="5">
    <source>
        <dbReference type="Proteomes" id="UP000039324"/>
    </source>
</evidence>
<organism evidence="3 5">
    <name type="scientific">Plasmodiophora brassicae</name>
    <name type="common">Clubroot disease agent</name>
    <dbReference type="NCBI Taxonomy" id="37360"/>
    <lineage>
        <taxon>Eukaryota</taxon>
        <taxon>Sar</taxon>
        <taxon>Rhizaria</taxon>
        <taxon>Endomyxa</taxon>
        <taxon>Phytomyxea</taxon>
        <taxon>Plasmodiophorida</taxon>
        <taxon>Plasmodiophoridae</taxon>
        <taxon>Plasmodiophora</taxon>
    </lineage>
</organism>
<feature type="region of interest" description="Disordered" evidence="1">
    <location>
        <begin position="37"/>
        <end position="70"/>
    </location>
</feature>
<dbReference type="EMBL" id="OVEO01000009">
    <property type="protein sequence ID" value="SPQ98392.1"/>
    <property type="molecule type" value="Genomic_DNA"/>
</dbReference>
<evidence type="ECO:0000313" key="3">
    <source>
        <dbReference type="EMBL" id="CEP03989.1"/>
    </source>
</evidence>
<feature type="chain" id="PRO_5036293223" description="RxLR effector candidate protein" evidence="2">
    <location>
        <begin position="23"/>
        <end position="81"/>
    </location>
</feature>
<reference evidence="3 5" key="1">
    <citation type="submission" date="2015-02" db="EMBL/GenBank/DDBJ databases">
        <authorList>
            <person name="Chooi Y.-H."/>
        </authorList>
    </citation>
    <scope>NUCLEOTIDE SEQUENCE [LARGE SCALE GENOMIC DNA]</scope>
    <source>
        <strain evidence="3">E3</strain>
    </source>
</reference>
<evidence type="ECO:0000313" key="6">
    <source>
        <dbReference type="Proteomes" id="UP000290189"/>
    </source>
</evidence>
<dbReference type="Proteomes" id="UP000039324">
    <property type="component" value="Unassembled WGS sequence"/>
</dbReference>
<feature type="compositionally biased region" description="Basic and acidic residues" evidence="1">
    <location>
        <begin position="61"/>
        <end position="70"/>
    </location>
</feature>
<gene>
    <name evidence="3" type="ORF">PBRA_009569</name>
    <name evidence="4" type="ORF">PLBR_LOCUS5607</name>
</gene>
<evidence type="ECO:0000256" key="2">
    <source>
        <dbReference type="SAM" id="SignalP"/>
    </source>
</evidence>
<protein>
    <recommendedName>
        <fullName evidence="7">RxLR effector candidate protein</fullName>
    </recommendedName>
</protein>
<sequence>MTMRVAMVAFLLGLVVIGGTVAGWGIGTEFDTDQDDDIYDDREHNHGGDHHHYVRSTHNHHHEEGHGSPFGLHHDVFGNVF</sequence>
<feature type="signal peptide" evidence="2">
    <location>
        <begin position="1"/>
        <end position="22"/>
    </location>
</feature>
<proteinExistence type="predicted"/>
<dbReference type="EMBL" id="CDSF01000164">
    <property type="protein sequence ID" value="CEP03989.1"/>
    <property type="molecule type" value="Genomic_DNA"/>
</dbReference>
<evidence type="ECO:0008006" key="7">
    <source>
        <dbReference type="Google" id="ProtNLM"/>
    </source>
</evidence>
<dbReference type="Proteomes" id="UP000290189">
    <property type="component" value="Unassembled WGS sequence"/>
</dbReference>
<evidence type="ECO:0000256" key="1">
    <source>
        <dbReference type="SAM" id="MobiDB-lite"/>
    </source>
</evidence>
<evidence type="ECO:0000313" key="4">
    <source>
        <dbReference type="EMBL" id="SPQ98392.1"/>
    </source>
</evidence>
<dbReference type="AlphaFoldDB" id="A0A0G4J935"/>
<keyword evidence="5" id="KW-1185">Reference proteome</keyword>